<dbReference type="AlphaFoldDB" id="A0AAW0UVY0"/>
<gene>
    <name evidence="1" type="ORF">O3P69_000805</name>
</gene>
<sequence>MTSPNWSAGWKVGTADDALTRQRAEQGRLVQAGGRISGACLSVLSVWEICGETGSGRQYLAWPAAAPVTVALPLAPTRAWCRPSSRPLNPKHTISREFIFFNFLTGAFSKKAK</sequence>
<dbReference type="EMBL" id="JARAKH010000007">
    <property type="protein sequence ID" value="KAK8402705.1"/>
    <property type="molecule type" value="Genomic_DNA"/>
</dbReference>
<proteinExistence type="predicted"/>
<organism evidence="1 2">
    <name type="scientific">Scylla paramamosain</name>
    <name type="common">Mud crab</name>
    <dbReference type="NCBI Taxonomy" id="85552"/>
    <lineage>
        <taxon>Eukaryota</taxon>
        <taxon>Metazoa</taxon>
        <taxon>Ecdysozoa</taxon>
        <taxon>Arthropoda</taxon>
        <taxon>Crustacea</taxon>
        <taxon>Multicrustacea</taxon>
        <taxon>Malacostraca</taxon>
        <taxon>Eumalacostraca</taxon>
        <taxon>Eucarida</taxon>
        <taxon>Decapoda</taxon>
        <taxon>Pleocyemata</taxon>
        <taxon>Brachyura</taxon>
        <taxon>Eubrachyura</taxon>
        <taxon>Portunoidea</taxon>
        <taxon>Portunidae</taxon>
        <taxon>Portuninae</taxon>
        <taxon>Scylla</taxon>
    </lineage>
</organism>
<evidence type="ECO:0000313" key="2">
    <source>
        <dbReference type="Proteomes" id="UP001487740"/>
    </source>
</evidence>
<name>A0AAW0UVY0_SCYPA</name>
<dbReference type="Proteomes" id="UP001487740">
    <property type="component" value="Unassembled WGS sequence"/>
</dbReference>
<keyword evidence="2" id="KW-1185">Reference proteome</keyword>
<comment type="caution">
    <text evidence="1">The sequence shown here is derived from an EMBL/GenBank/DDBJ whole genome shotgun (WGS) entry which is preliminary data.</text>
</comment>
<accession>A0AAW0UVY0</accession>
<reference evidence="1 2" key="1">
    <citation type="submission" date="2023-03" db="EMBL/GenBank/DDBJ databases">
        <title>High-quality genome of Scylla paramamosain provides insights in environmental adaptation.</title>
        <authorList>
            <person name="Zhang L."/>
        </authorList>
    </citation>
    <scope>NUCLEOTIDE SEQUENCE [LARGE SCALE GENOMIC DNA]</scope>
    <source>
        <strain evidence="1">LZ_2023a</strain>
        <tissue evidence="1">Muscle</tissue>
    </source>
</reference>
<evidence type="ECO:0000313" key="1">
    <source>
        <dbReference type="EMBL" id="KAK8402705.1"/>
    </source>
</evidence>
<protein>
    <submittedName>
        <fullName evidence="1">Uncharacterized protein</fullName>
    </submittedName>
</protein>